<dbReference type="PANTHER" id="PTHR48083">
    <property type="entry name" value="MEDIUM-CHAIN SPECIFIC ACYL-COA DEHYDROGENASE, MITOCHONDRIAL-RELATED"/>
    <property type="match status" value="1"/>
</dbReference>
<dbReference type="FunFam" id="1.20.140.10:FF:000018">
    <property type="entry name" value="Acyl-CoA dehydrogenase family member 10"/>
    <property type="match status" value="1"/>
</dbReference>
<dbReference type="Proteomes" id="UP000034166">
    <property type="component" value="Unassembled WGS sequence"/>
</dbReference>
<dbReference type="EMBL" id="LAYY01000015">
    <property type="protein sequence ID" value="KKK37382.1"/>
    <property type="molecule type" value="Genomic_DNA"/>
</dbReference>
<evidence type="ECO:0000259" key="9">
    <source>
        <dbReference type="Pfam" id="PF02770"/>
    </source>
</evidence>
<dbReference type="InterPro" id="IPR006091">
    <property type="entry name" value="Acyl-CoA_Oxase/DH_mid-dom"/>
</dbReference>
<keyword evidence="6 7" id="KW-0560">Oxidoreductase</keyword>
<feature type="domain" description="Acyl-CoA dehydrogenase/oxidase N-terminal" evidence="10">
    <location>
        <begin position="9"/>
        <end position="130"/>
    </location>
</feature>
<evidence type="ECO:0000313" key="12">
    <source>
        <dbReference type="Proteomes" id="UP000034166"/>
    </source>
</evidence>
<evidence type="ECO:0000256" key="6">
    <source>
        <dbReference type="ARBA" id="ARBA00023002"/>
    </source>
</evidence>
<evidence type="ECO:0000256" key="2">
    <source>
        <dbReference type="ARBA" id="ARBA00009347"/>
    </source>
</evidence>
<dbReference type="GO" id="GO:0033539">
    <property type="term" value="P:fatty acid beta-oxidation using acyl-CoA dehydrogenase"/>
    <property type="evidence" value="ECO:0007669"/>
    <property type="project" value="TreeGrafter"/>
</dbReference>
<name>A0A0M2SWP8_9BACI</name>
<dbReference type="RefSeq" id="WP_046524475.1">
    <property type="nucleotide sequence ID" value="NZ_LAYY01000015.1"/>
</dbReference>
<dbReference type="InterPro" id="IPR037069">
    <property type="entry name" value="AcylCoA_DH/ox_N_sf"/>
</dbReference>
<comment type="subunit">
    <text evidence="3">Homodimer.</text>
</comment>
<evidence type="ECO:0000256" key="3">
    <source>
        <dbReference type="ARBA" id="ARBA00011738"/>
    </source>
</evidence>
<dbReference type="Gene3D" id="1.20.140.10">
    <property type="entry name" value="Butyryl-CoA Dehydrogenase, subunit A, domain 3"/>
    <property type="match status" value="1"/>
</dbReference>
<organism evidence="11 12">
    <name type="scientific">Mesobacillus campisalis</name>
    <dbReference type="NCBI Taxonomy" id="1408103"/>
    <lineage>
        <taxon>Bacteria</taxon>
        <taxon>Bacillati</taxon>
        <taxon>Bacillota</taxon>
        <taxon>Bacilli</taxon>
        <taxon>Bacillales</taxon>
        <taxon>Bacillaceae</taxon>
        <taxon>Mesobacillus</taxon>
    </lineage>
</organism>
<evidence type="ECO:0000259" key="8">
    <source>
        <dbReference type="Pfam" id="PF00441"/>
    </source>
</evidence>
<protein>
    <submittedName>
        <fullName evidence="11">Acyl-CoA dehydrogenase</fullName>
    </submittedName>
</protein>
<dbReference type="CDD" id="cd01155">
    <property type="entry name" value="ACAD_FadE2"/>
    <property type="match status" value="1"/>
</dbReference>
<dbReference type="InterPro" id="IPR009075">
    <property type="entry name" value="AcylCo_DH/oxidase_C"/>
</dbReference>
<comment type="similarity">
    <text evidence="2 7">Belongs to the acyl-CoA dehydrogenase family.</text>
</comment>
<dbReference type="Pfam" id="PF02770">
    <property type="entry name" value="Acyl-CoA_dh_M"/>
    <property type="match status" value="1"/>
</dbReference>
<dbReference type="InterPro" id="IPR009100">
    <property type="entry name" value="AcylCoA_DH/oxidase_NM_dom_sf"/>
</dbReference>
<dbReference type="InterPro" id="IPR036250">
    <property type="entry name" value="AcylCo_DH-like_C"/>
</dbReference>
<dbReference type="Gene3D" id="2.40.110.10">
    <property type="entry name" value="Butyryl-CoA Dehydrogenase, subunit A, domain 2"/>
    <property type="match status" value="1"/>
</dbReference>
<evidence type="ECO:0000313" key="11">
    <source>
        <dbReference type="EMBL" id="KKK37382.1"/>
    </source>
</evidence>
<reference evidence="11 12" key="1">
    <citation type="submission" date="2015-04" db="EMBL/GenBank/DDBJ databases">
        <title>Taxonomic description and genome sequence of Bacillus campisalis sp. nov., a novel member of the genus Bacillus isolated from solar saltern.</title>
        <authorList>
            <person name="Mathan Kumar R."/>
            <person name="Kaur G."/>
            <person name="Kumar A."/>
            <person name="Singh N.K."/>
            <person name="Kaur N."/>
            <person name="Kumar N."/>
            <person name="Mayilraj S."/>
        </authorList>
    </citation>
    <scope>NUCLEOTIDE SEQUENCE [LARGE SCALE GENOMIC DNA]</scope>
    <source>
        <strain evidence="11 12">SA2-6</strain>
    </source>
</reference>
<feature type="domain" description="Acyl-CoA oxidase/dehydrogenase middle" evidence="9">
    <location>
        <begin position="134"/>
        <end position="234"/>
    </location>
</feature>
<proteinExistence type="inferred from homology"/>
<evidence type="ECO:0000256" key="7">
    <source>
        <dbReference type="RuleBase" id="RU362125"/>
    </source>
</evidence>
<dbReference type="InterPro" id="IPR050741">
    <property type="entry name" value="Acyl-CoA_dehydrogenase"/>
</dbReference>
<dbReference type="InterPro" id="IPR046373">
    <property type="entry name" value="Acyl-CoA_Oxase/DH_mid-dom_sf"/>
</dbReference>
<dbReference type="FunFam" id="2.40.110.10:FF:000002">
    <property type="entry name" value="Acyl-CoA dehydrogenase fadE12"/>
    <property type="match status" value="1"/>
</dbReference>
<dbReference type="PATRIC" id="fig|1408103.3.peg.3231"/>
<dbReference type="SUPFAM" id="SSF47203">
    <property type="entry name" value="Acyl-CoA dehydrogenase C-terminal domain-like"/>
    <property type="match status" value="1"/>
</dbReference>
<evidence type="ECO:0000256" key="1">
    <source>
        <dbReference type="ARBA" id="ARBA00001974"/>
    </source>
</evidence>
<dbReference type="Pfam" id="PF00441">
    <property type="entry name" value="Acyl-CoA_dh_1"/>
    <property type="match status" value="1"/>
</dbReference>
<keyword evidence="5 7" id="KW-0274">FAD</keyword>
<dbReference type="GO" id="GO:0005737">
    <property type="term" value="C:cytoplasm"/>
    <property type="evidence" value="ECO:0007669"/>
    <property type="project" value="TreeGrafter"/>
</dbReference>
<comment type="caution">
    <text evidence="11">The sequence shown here is derived from an EMBL/GenBank/DDBJ whole genome shotgun (WGS) entry which is preliminary data.</text>
</comment>
<evidence type="ECO:0000256" key="5">
    <source>
        <dbReference type="ARBA" id="ARBA00022827"/>
    </source>
</evidence>
<evidence type="ECO:0000256" key="4">
    <source>
        <dbReference type="ARBA" id="ARBA00022630"/>
    </source>
</evidence>
<dbReference type="SUPFAM" id="SSF56645">
    <property type="entry name" value="Acyl-CoA dehydrogenase NM domain-like"/>
    <property type="match status" value="1"/>
</dbReference>
<dbReference type="GO" id="GO:0003995">
    <property type="term" value="F:acyl-CoA dehydrogenase activity"/>
    <property type="evidence" value="ECO:0007669"/>
    <property type="project" value="TreeGrafter"/>
</dbReference>
<dbReference type="OrthoDB" id="9802447at2"/>
<dbReference type="InterPro" id="IPR013786">
    <property type="entry name" value="AcylCoA_DH/ox_N"/>
</dbReference>
<sequence>MNFTHSEKVADLQKRVSKFMEEYVYPNEKVYQEQLNQQETRWSDIPPIMQELKEKAKAEGLWNLFLPESEYGAGLTNLEYAPLCEIMGRSMIGPEVFNCNAPDTGNMEVLVRYGTEAQKKQWLEPLLAGEIRSCFSMTEPDVASSDATNIETSIVRDGDEYVINGRKWWSSGAGDPRCKIAIVMGKNDPTAPRHEQQSMILVPLNTPGVKIERILPVFGYDDAPHGHAEIVYENVRVPAENMLWEEGKGFAIAQGRLGPGRIHHCMRLIGLAERALEDLTKRVQSRTAFGKKIAEQGVVQEWIADSRIEIEQARLLTLKAAYMMDTVGNKEAKTEIAMIKVVAPNMALRVLDRAIQAFGAAGVSEDFTLAYHWAQARTLRLADGPDEVHRRQIARLELKKYQTSELAAVRN</sequence>
<feature type="domain" description="Acyl-CoA dehydrogenase/oxidase C-terminal" evidence="8">
    <location>
        <begin position="247"/>
        <end position="395"/>
    </location>
</feature>
<keyword evidence="4 7" id="KW-0285">Flavoprotein</keyword>
<evidence type="ECO:0000259" key="10">
    <source>
        <dbReference type="Pfam" id="PF02771"/>
    </source>
</evidence>
<gene>
    <name evidence="11" type="ORF">WQ57_14360</name>
</gene>
<dbReference type="Gene3D" id="1.10.540.10">
    <property type="entry name" value="Acyl-CoA dehydrogenase/oxidase, N-terminal domain"/>
    <property type="match status" value="1"/>
</dbReference>
<keyword evidence="12" id="KW-1185">Reference proteome</keyword>
<dbReference type="Pfam" id="PF02771">
    <property type="entry name" value="Acyl-CoA_dh_N"/>
    <property type="match status" value="1"/>
</dbReference>
<dbReference type="AlphaFoldDB" id="A0A0M2SWP8"/>
<dbReference type="PANTHER" id="PTHR48083:SF13">
    <property type="entry name" value="ACYL-COA DEHYDROGENASE FAMILY MEMBER 11"/>
    <property type="match status" value="1"/>
</dbReference>
<accession>A0A0M2SWP8</accession>
<dbReference type="GO" id="GO:0050660">
    <property type="term" value="F:flavin adenine dinucleotide binding"/>
    <property type="evidence" value="ECO:0007669"/>
    <property type="project" value="InterPro"/>
</dbReference>
<comment type="cofactor">
    <cofactor evidence="1 7">
        <name>FAD</name>
        <dbReference type="ChEBI" id="CHEBI:57692"/>
    </cofactor>
</comment>